<sequence length="495" mass="52031">MPRIPPDEILIAGAFRRGAGAPIETADPADGTLITTVHAASPADVDEAVGAAAAAAATPAWRDLLPHRRARLLHRIGDLIEEHAAELSALQTADTGKTLTETLALAMSAAGTFRYTAAALETAEDSLTPARGPYVTMSVYEPIGVVGAINPWNSPIASDAQKVAPALAGGNAVLLKPAEWTPLVSLAFGRLVHRALTEAGMPTALLSVLPGKGSVVGNAIVTHPLVRRIGFTGGTATGRTIARAAADKLVPASLELGGKSPTIVREDADVEQALAGVMFGIFSSSGQSCIAGSRLFVHRSLYDSFLGELVERVRKLRVGPGTDPATQVAPLVHHRHRDAVAAYVDLARAEGGRVLCGGAAPQGAAHADGAYYLPTVIDGLPNSARVCQEEIFGPVLVALPYEDEDDLVEQANASVYGLACGIWTRDARAAWRLARRIEAGTVWINTYKQFSISTPFGGMKDSGLGTEKGRDLIRAYQRQKSLYWGTAATPLPWAR</sequence>
<evidence type="ECO:0000256" key="2">
    <source>
        <dbReference type="ARBA" id="ARBA00023002"/>
    </source>
</evidence>
<proteinExistence type="inferred from homology"/>
<evidence type="ECO:0000256" key="1">
    <source>
        <dbReference type="ARBA" id="ARBA00009986"/>
    </source>
</evidence>
<dbReference type="EMBL" id="VOGW01000050">
    <property type="protein sequence ID" value="TWV53695.1"/>
    <property type="molecule type" value="Genomic_DNA"/>
</dbReference>
<gene>
    <name evidence="6" type="ORF">FRZ03_08915</name>
</gene>
<dbReference type="InterPro" id="IPR029510">
    <property type="entry name" value="Ald_DH_CS_GLU"/>
</dbReference>
<dbReference type="Proteomes" id="UP000320481">
    <property type="component" value="Unassembled WGS sequence"/>
</dbReference>
<protein>
    <submittedName>
        <fullName evidence="6">Aldehyde dehydrogenase</fullName>
    </submittedName>
</protein>
<reference evidence="6" key="1">
    <citation type="journal article" date="2019" name="Microbiol. Resour. Announc.">
        <title>Draft Genomic Sequences of Streptomyces misionensis and Streptomyces albidoflavus, bacteria applied for phytopathogen biocontrol.</title>
        <authorList>
            <person name="Pylro V."/>
            <person name="Dias A."/>
            <person name="Andreote F."/>
            <person name="Varani A."/>
            <person name="Andreote C."/>
            <person name="Bernardo E."/>
            <person name="Martins T."/>
        </authorList>
    </citation>
    <scope>NUCLEOTIDE SEQUENCE [LARGE SCALE GENOMIC DNA]</scope>
    <source>
        <strain evidence="6">66</strain>
    </source>
</reference>
<dbReference type="SUPFAM" id="SSF53720">
    <property type="entry name" value="ALDH-like"/>
    <property type="match status" value="1"/>
</dbReference>
<dbReference type="Gene3D" id="3.40.605.10">
    <property type="entry name" value="Aldehyde Dehydrogenase, Chain A, domain 1"/>
    <property type="match status" value="1"/>
</dbReference>
<keyword evidence="2 4" id="KW-0560">Oxidoreductase</keyword>
<dbReference type="AlphaFoldDB" id="A0A5C6JWR3"/>
<name>A0A5C6JWR3_9ACTN</name>
<comment type="similarity">
    <text evidence="1 4">Belongs to the aldehyde dehydrogenase family.</text>
</comment>
<dbReference type="PANTHER" id="PTHR11699">
    <property type="entry name" value="ALDEHYDE DEHYDROGENASE-RELATED"/>
    <property type="match status" value="1"/>
</dbReference>
<dbReference type="InterPro" id="IPR015590">
    <property type="entry name" value="Aldehyde_DH_dom"/>
</dbReference>
<dbReference type="FunFam" id="3.40.309.10:FF:000012">
    <property type="entry name" value="Betaine aldehyde dehydrogenase"/>
    <property type="match status" value="1"/>
</dbReference>
<feature type="domain" description="Aldehyde dehydrogenase" evidence="5">
    <location>
        <begin position="20"/>
        <end position="481"/>
    </location>
</feature>
<dbReference type="InterPro" id="IPR016161">
    <property type="entry name" value="Ald_DH/histidinol_DH"/>
</dbReference>
<comment type="caution">
    <text evidence="6">The sequence shown here is derived from an EMBL/GenBank/DDBJ whole genome shotgun (WGS) entry which is preliminary data.</text>
</comment>
<evidence type="ECO:0000313" key="6">
    <source>
        <dbReference type="EMBL" id="TWV53695.1"/>
    </source>
</evidence>
<evidence type="ECO:0000259" key="5">
    <source>
        <dbReference type="Pfam" id="PF00171"/>
    </source>
</evidence>
<dbReference type="PROSITE" id="PS00687">
    <property type="entry name" value="ALDEHYDE_DEHYDR_GLU"/>
    <property type="match status" value="1"/>
</dbReference>
<evidence type="ECO:0000313" key="7">
    <source>
        <dbReference type="Proteomes" id="UP000320481"/>
    </source>
</evidence>
<dbReference type="Pfam" id="PF00171">
    <property type="entry name" value="Aldedh"/>
    <property type="match status" value="1"/>
</dbReference>
<dbReference type="GO" id="GO:0016620">
    <property type="term" value="F:oxidoreductase activity, acting on the aldehyde or oxo group of donors, NAD or NADP as acceptor"/>
    <property type="evidence" value="ECO:0007669"/>
    <property type="project" value="InterPro"/>
</dbReference>
<evidence type="ECO:0000256" key="4">
    <source>
        <dbReference type="RuleBase" id="RU003345"/>
    </source>
</evidence>
<dbReference type="CDD" id="cd07114">
    <property type="entry name" value="ALDH_DhaS"/>
    <property type="match status" value="1"/>
</dbReference>
<keyword evidence="7" id="KW-1185">Reference proteome</keyword>
<dbReference type="Gene3D" id="3.40.309.10">
    <property type="entry name" value="Aldehyde Dehydrogenase, Chain A, domain 2"/>
    <property type="match status" value="1"/>
</dbReference>
<feature type="active site" evidence="3">
    <location>
        <position position="255"/>
    </location>
</feature>
<dbReference type="RefSeq" id="WP_146464625.1">
    <property type="nucleotide sequence ID" value="NZ_VOGW01000050.1"/>
</dbReference>
<dbReference type="InterPro" id="IPR016162">
    <property type="entry name" value="Ald_DH_N"/>
</dbReference>
<dbReference type="InterPro" id="IPR016163">
    <property type="entry name" value="Ald_DH_C"/>
</dbReference>
<dbReference type="InterPro" id="IPR016160">
    <property type="entry name" value="Ald_DH_CS_CYS"/>
</dbReference>
<evidence type="ECO:0000256" key="3">
    <source>
        <dbReference type="PROSITE-ProRule" id="PRU10007"/>
    </source>
</evidence>
<organism evidence="6 7">
    <name type="scientific">Streptomyces misionensis</name>
    <dbReference type="NCBI Taxonomy" id="67331"/>
    <lineage>
        <taxon>Bacteria</taxon>
        <taxon>Bacillati</taxon>
        <taxon>Actinomycetota</taxon>
        <taxon>Actinomycetes</taxon>
        <taxon>Kitasatosporales</taxon>
        <taxon>Streptomycetaceae</taxon>
        <taxon>Streptomyces</taxon>
    </lineage>
</organism>
<accession>A0A5C6JWR3</accession>
<dbReference type="PROSITE" id="PS00070">
    <property type="entry name" value="ALDEHYDE_DEHYDR_CYS"/>
    <property type="match status" value="1"/>
</dbReference>
<dbReference type="FunFam" id="3.40.605.10:FF:000007">
    <property type="entry name" value="NAD/NADP-dependent betaine aldehyde dehydrogenase"/>
    <property type="match status" value="1"/>
</dbReference>